<dbReference type="Pfam" id="PF16819">
    <property type="entry name" value="DUF5074"/>
    <property type="match status" value="1"/>
</dbReference>
<accession>A0ABR7V8A8</accession>
<comment type="caution">
    <text evidence="2">The sequence shown here is derived from an EMBL/GenBank/DDBJ whole genome shotgun (WGS) entry which is preliminary data.</text>
</comment>
<dbReference type="Gene3D" id="2.130.10.10">
    <property type="entry name" value="YVTN repeat-like/Quinoprotein amine dehydrogenase"/>
    <property type="match status" value="1"/>
</dbReference>
<dbReference type="PANTHER" id="PTHR47197">
    <property type="entry name" value="PROTEIN NIRF"/>
    <property type="match status" value="1"/>
</dbReference>
<dbReference type="PROSITE" id="PS51257">
    <property type="entry name" value="PROKAR_LIPOPROTEIN"/>
    <property type="match status" value="1"/>
</dbReference>
<reference evidence="2 3" key="1">
    <citation type="submission" date="2020-05" db="EMBL/GenBank/DDBJ databases">
        <title>The draft genome sequence of Maribacter arenosus CAU 1321.</title>
        <authorList>
            <person name="Mu L."/>
        </authorList>
    </citation>
    <scope>NUCLEOTIDE SEQUENCE [LARGE SCALE GENOMIC DNA]</scope>
    <source>
        <strain evidence="2 3">CAU 1321</strain>
    </source>
</reference>
<organism evidence="2 3">
    <name type="scientific">Maribacter arenosus</name>
    <dbReference type="NCBI Taxonomy" id="1854708"/>
    <lineage>
        <taxon>Bacteria</taxon>
        <taxon>Pseudomonadati</taxon>
        <taxon>Bacteroidota</taxon>
        <taxon>Flavobacteriia</taxon>
        <taxon>Flavobacteriales</taxon>
        <taxon>Flavobacteriaceae</taxon>
        <taxon>Maribacter</taxon>
    </lineage>
</organism>
<sequence length="351" mass="37985">MKIKNVVLALALGFLFTACNKEDDDAMAPMGTYDNGILVSNEGPFSNGTGTVSFISEDLTTIENSIFNAVNNADLGNVVQSMGFTDEYAYIVANVSNTLTIVDRYSFESQAIISQGLNNPRYFLYANGKGYVTNWGDPNDVTDDFVAIINLETNSVSGTIPVDFGPEKIIVHDNNIYVAHQGGYGQNNSISVIDSQTNEVVTTILVADVPNSMQVDSNGNLWVLCGGKPSYTQDETAGALLKINTGSNIVEKTLAFDTTEHPNFLELDGSKLYYFLNGGIYSLDTSDTGLPSQSDMQDLNFYTMVVDDGKLYGTDAKDFASNGSLIIYDLDSKEQLGTFNVGIIPGGIYFN</sequence>
<evidence type="ECO:0000313" key="3">
    <source>
        <dbReference type="Proteomes" id="UP000598350"/>
    </source>
</evidence>
<dbReference type="EMBL" id="JABTCG010000001">
    <property type="protein sequence ID" value="MBD0849060.1"/>
    <property type="molecule type" value="Genomic_DNA"/>
</dbReference>
<dbReference type="SUPFAM" id="SSF63825">
    <property type="entry name" value="YWTD domain"/>
    <property type="match status" value="1"/>
</dbReference>
<dbReference type="InterPro" id="IPR051200">
    <property type="entry name" value="Host-pathogen_enzymatic-act"/>
</dbReference>
<evidence type="ECO:0000256" key="1">
    <source>
        <dbReference type="SAM" id="SignalP"/>
    </source>
</evidence>
<keyword evidence="3" id="KW-1185">Reference proteome</keyword>
<dbReference type="RefSeq" id="WP_188312206.1">
    <property type="nucleotide sequence ID" value="NZ_JABTCG010000001.1"/>
</dbReference>
<gene>
    <name evidence="2" type="ORF">HPE63_00145</name>
</gene>
<keyword evidence="1" id="KW-0732">Signal</keyword>
<proteinExistence type="predicted"/>
<feature type="signal peptide" evidence="1">
    <location>
        <begin position="1"/>
        <end position="20"/>
    </location>
</feature>
<protein>
    <submittedName>
        <fullName evidence="2">YncE family protein</fullName>
    </submittedName>
</protein>
<name>A0ABR7V8A8_9FLAO</name>
<feature type="chain" id="PRO_5045714982" evidence="1">
    <location>
        <begin position="21"/>
        <end position="351"/>
    </location>
</feature>
<dbReference type="Proteomes" id="UP000598350">
    <property type="component" value="Unassembled WGS sequence"/>
</dbReference>
<dbReference type="InterPro" id="IPR031815">
    <property type="entry name" value="DUF5074"/>
</dbReference>
<dbReference type="InterPro" id="IPR015943">
    <property type="entry name" value="WD40/YVTN_repeat-like_dom_sf"/>
</dbReference>
<evidence type="ECO:0000313" key="2">
    <source>
        <dbReference type="EMBL" id="MBD0849060.1"/>
    </source>
</evidence>
<dbReference type="PANTHER" id="PTHR47197:SF3">
    <property type="entry name" value="DIHYDRO-HEME D1 DEHYDROGENASE"/>
    <property type="match status" value="1"/>
</dbReference>